<feature type="region of interest" description="Disordered" evidence="1">
    <location>
        <begin position="76"/>
        <end position="191"/>
    </location>
</feature>
<feature type="region of interest" description="Disordered" evidence="1">
    <location>
        <begin position="25"/>
        <end position="47"/>
    </location>
</feature>
<accession>A0A6L2LJ42</accession>
<comment type="caution">
    <text evidence="2">The sequence shown here is derived from an EMBL/GenBank/DDBJ whole genome shotgun (WGS) entry which is preliminary data.</text>
</comment>
<feature type="compositionally biased region" description="Basic and acidic residues" evidence="1">
    <location>
        <begin position="176"/>
        <end position="186"/>
    </location>
</feature>
<dbReference type="AlphaFoldDB" id="A0A6L2LJ42"/>
<proteinExistence type="predicted"/>
<gene>
    <name evidence="2" type="ORF">Tci_032163</name>
</gene>
<evidence type="ECO:0000313" key="2">
    <source>
        <dbReference type="EMBL" id="GEU60185.1"/>
    </source>
</evidence>
<feature type="region of interest" description="Disordered" evidence="1">
    <location>
        <begin position="354"/>
        <end position="373"/>
    </location>
</feature>
<evidence type="ECO:0000256" key="1">
    <source>
        <dbReference type="SAM" id="MobiDB-lite"/>
    </source>
</evidence>
<protein>
    <submittedName>
        <fullName evidence="2">Uncharacterized protein</fullName>
    </submittedName>
</protein>
<reference evidence="2" key="1">
    <citation type="journal article" date="2019" name="Sci. Rep.">
        <title>Draft genome of Tanacetum cinerariifolium, the natural source of mosquito coil.</title>
        <authorList>
            <person name="Yamashiro T."/>
            <person name="Shiraishi A."/>
            <person name="Satake H."/>
            <person name="Nakayama K."/>
        </authorList>
    </citation>
    <scope>NUCLEOTIDE SEQUENCE</scope>
</reference>
<sequence>MKESKAYKTFLGYATGAVPPKIARKFKKASPSKKDTSCGNKVKNKEEVDVTRGKGIDLLSEVALTEEAQMKEVRKKSLRNFHKTHPSGSGTVAKKPPRVDKITPIVTSEGTGDKPGVPDVTEDVSTENNEQDTDGSESDSEFNQQEYEEEVKDDDEEEDEIVHTPSSSDDEEDANLESKNDDKSEEITQEQVVEDAHVTILTVAKEAEVLDTSFSRSSDLASKFQIFSDIHPNDAEIVSPLDVHVNLAKVSSQPQSTYEATAILTEFELKKILIDKMNKSKSFLTAPEHQKCYDGLIKSYNLDKDFFSSYDVYSLKRSRKEKDKDEDPFAGSDRGIKKIKTRKDTKPNTEFKVVDTDMPQDERGNLGNDDDEPRKEYGYLREIEVRRADNMLYTFKEGDIPRLCLNDIEDMLVLVAQNWLTNLSGDDVADFAIALKMFTRSLVLQKRVRDLQLGVESYQKKINVTKLDTVRPDL</sequence>
<feature type="compositionally biased region" description="Acidic residues" evidence="1">
    <location>
        <begin position="120"/>
        <end position="160"/>
    </location>
</feature>
<feature type="compositionally biased region" description="Basic and acidic residues" evidence="1">
    <location>
        <begin position="354"/>
        <end position="364"/>
    </location>
</feature>
<feature type="compositionally biased region" description="Basic residues" evidence="1">
    <location>
        <begin position="76"/>
        <end position="85"/>
    </location>
</feature>
<organism evidence="2">
    <name type="scientific">Tanacetum cinerariifolium</name>
    <name type="common">Dalmatian daisy</name>
    <name type="synonym">Chrysanthemum cinerariifolium</name>
    <dbReference type="NCBI Taxonomy" id="118510"/>
    <lineage>
        <taxon>Eukaryota</taxon>
        <taxon>Viridiplantae</taxon>
        <taxon>Streptophyta</taxon>
        <taxon>Embryophyta</taxon>
        <taxon>Tracheophyta</taxon>
        <taxon>Spermatophyta</taxon>
        <taxon>Magnoliopsida</taxon>
        <taxon>eudicotyledons</taxon>
        <taxon>Gunneridae</taxon>
        <taxon>Pentapetalae</taxon>
        <taxon>asterids</taxon>
        <taxon>campanulids</taxon>
        <taxon>Asterales</taxon>
        <taxon>Asteraceae</taxon>
        <taxon>Asteroideae</taxon>
        <taxon>Anthemideae</taxon>
        <taxon>Anthemidinae</taxon>
        <taxon>Tanacetum</taxon>
    </lineage>
</organism>
<dbReference type="EMBL" id="BKCJ010004296">
    <property type="protein sequence ID" value="GEU60185.1"/>
    <property type="molecule type" value="Genomic_DNA"/>
</dbReference>
<name>A0A6L2LJ42_TANCI</name>